<sequence>MGILLWTEKHDILPGWELCRAHRMAMSCNMGAGHRVDIEARYPCNMETLSRTYNDEDLATWVLYRAHRRAMSSHDGSSFVDREARCPGKMVILSWTYNDDVLAIENSLFA</sequence>
<evidence type="ECO:0000313" key="1">
    <source>
        <dbReference type="EMBL" id="VDM56215.1"/>
    </source>
</evidence>
<keyword evidence="2" id="KW-1185">Reference proteome</keyword>
<evidence type="ECO:0000313" key="2">
    <source>
        <dbReference type="Proteomes" id="UP000267027"/>
    </source>
</evidence>
<gene>
    <name evidence="1" type="ORF">ACOC_LOCUS4630</name>
</gene>
<dbReference type="AlphaFoldDB" id="A0A0R3PJI9"/>
<accession>A0A0R3PJI9</accession>
<organism evidence="3">
    <name type="scientific">Angiostrongylus costaricensis</name>
    <name type="common">Nematode worm</name>
    <dbReference type="NCBI Taxonomy" id="334426"/>
    <lineage>
        <taxon>Eukaryota</taxon>
        <taxon>Metazoa</taxon>
        <taxon>Ecdysozoa</taxon>
        <taxon>Nematoda</taxon>
        <taxon>Chromadorea</taxon>
        <taxon>Rhabditida</taxon>
        <taxon>Rhabditina</taxon>
        <taxon>Rhabditomorpha</taxon>
        <taxon>Strongyloidea</taxon>
        <taxon>Metastrongylidae</taxon>
        <taxon>Angiostrongylus</taxon>
    </lineage>
</organism>
<proteinExistence type="predicted"/>
<reference evidence="3" key="1">
    <citation type="submission" date="2017-02" db="UniProtKB">
        <authorList>
            <consortium name="WormBaseParasite"/>
        </authorList>
    </citation>
    <scope>IDENTIFICATION</scope>
</reference>
<reference evidence="1 2" key="2">
    <citation type="submission" date="2018-11" db="EMBL/GenBank/DDBJ databases">
        <authorList>
            <consortium name="Pathogen Informatics"/>
        </authorList>
    </citation>
    <scope>NUCLEOTIDE SEQUENCE [LARGE SCALE GENOMIC DNA]</scope>
    <source>
        <strain evidence="1 2">Costa Rica</strain>
    </source>
</reference>
<dbReference type="WBParaSite" id="ACOC_0000462901-mRNA-1">
    <property type="protein sequence ID" value="ACOC_0000462901-mRNA-1"/>
    <property type="gene ID" value="ACOC_0000462901"/>
</dbReference>
<evidence type="ECO:0000313" key="3">
    <source>
        <dbReference type="WBParaSite" id="ACOC_0000462901-mRNA-1"/>
    </source>
</evidence>
<name>A0A0R3PJI9_ANGCS</name>
<protein>
    <submittedName>
        <fullName evidence="3">SCP domain-containing protein</fullName>
    </submittedName>
</protein>
<dbReference type="Proteomes" id="UP000267027">
    <property type="component" value="Unassembled WGS sequence"/>
</dbReference>
<dbReference type="EMBL" id="UYYA01003822">
    <property type="protein sequence ID" value="VDM56215.1"/>
    <property type="molecule type" value="Genomic_DNA"/>
</dbReference>